<evidence type="ECO:0000313" key="1">
    <source>
        <dbReference type="EMBL" id="SHI24042.1"/>
    </source>
</evidence>
<gene>
    <name evidence="1" type="primary">thiS</name>
    <name evidence="1" type="ORF">VA7868_02793</name>
</gene>
<proteinExistence type="predicted"/>
<reference evidence="1 2" key="1">
    <citation type="submission" date="2016-11" db="EMBL/GenBank/DDBJ databases">
        <authorList>
            <person name="Jaros S."/>
            <person name="Januszkiewicz K."/>
            <person name="Wedrychowicz H."/>
        </authorList>
    </citation>
    <scope>NUCLEOTIDE SEQUENCE [LARGE SCALE GENOMIC DNA]</scope>
    <source>
        <strain evidence="1 2">CECT 7868</strain>
    </source>
</reference>
<dbReference type="Proteomes" id="UP000184608">
    <property type="component" value="Unassembled WGS sequence"/>
</dbReference>
<dbReference type="SUPFAM" id="SSF54285">
    <property type="entry name" value="MoaD/ThiS"/>
    <property type="match status" value="1"/>
</dbReference>
<dbReference type="Gene3D" id="3.10.20.30">
    <property type="match status" value="1"/>
</dbReference>
<dbReference type="InterPro" id="IPR010035">
    <property type="entry name" value="Thi_S"/>
</dbReference>
<dbReference type="InterPro" id="IPR016155">
    <property type="entry name" value="Mopterin_synth/thiamin_S_b"/>
</dbReference>
<dbReference type="AlphaFoldDB" id="A0A1M5ZIK3"/>
<sequence>MQIKINDQTYSFEDGLTLSAVIDRQTLPQSGSVYALNEQIIPKVNWEKTPLKDGDEIALFQVIAGG</sequence>
<dbReference type="InterPro" id="IPR003749">
    <property type="entry name" value="ThiS/MoaD-like"/>
</dbReference>
<accession>A0A1M5ZIK3</accession>
<dbReference type="RefSeq" id="WP_073604429.1">
    <property type="nucleotide sequence ID" value="NZ_FQXZ01000030.1"/>
</dbReference>
<dbReference type="EMBL" id="FQXZ01000030">
    <property type="protein sequence ID" value="SHI24042.1"/>
    <property type="molecule type" value="Genomic_DNA"/>
</dbReference>
<dbReference type="PANTHER" id="PTHR34472:SF1">
    <property type="entry name" value="SULFUR CARRIER PROTEIN THIS"/>
    <property type="match status" value="1"/>
</dbReference>
<name>A0A1M5ZIK3_9VIBR</name>
<dbReference type="PANTHER" id="PTHR34472">
    <property type="entry name" value="SULFUR CARRIER PROTEIN THIS"/>
    <property type="match status" value="1"/>
</dbReference>
<organism evidence="1 2">
    <name type="scientific">Vibrio aerogenes CECT 7868</name>
    <dbReference type="NCBI Taxonomy" id="1216006"/>
    <lineage>
        <taxon>Bacteria</taxon>
        <taxon>Pseudomonadati</taxon>
        <taxon>Pseudomonadota</taxon>
        <taxon>Gammaproteobacteria</taxon>
        <taxon>Vibrionales</taxon>
        <taxon>Vibrionaceae</taxon>
        <taxon>Vibrio</taxon>
    </lineage>
</organism>
<evidence type="ECO:0000313" key="2">
    <source>
        <dbReference type="Proteomes" id="UP000184608"/>
    </source>
</evidence>
<dbReference type="InterPro" id="IPR012675">
    <property type="entry name" value="Beta-grasp_dom_sf"/>
</dbReference>
<dbReference type="Pfam" id="PF02597">
    <property type="entry name" value="ThiS"/>
    <property type="match status" value="1"/>
</dbReference>
<dbReference type="STRING" id="1216006.VA7868_02793"/>
<protein>
    <submittedName>
        <fullName evidence="1">Sulfur carrier protein ThiS</fullName>
    </submittedName>
</protein>
<dbReference type="NCBIfam" id="TIGR01683">
    <property type="entry name" value="thiS"/>
    <property type="match status" value="1"/>
</dbReference>
<keyword evidence="2" id="KW-1185">Reference proteome</keyword>
<dbReference type="CDD" id="cd00565">
    <property type="entry name" value="Ubl_ThiS"/>
    <property type="match status" value="1"/>
</dbReference>